<feature type="region of interest" description="Disordered" evidence="4">
    <location>
        <begin position="1"/>
        <end position="35"/>
    </location>
</feature>
<keyword evidence="7" id="KW-1185">Reference proteome</keyword>
<name>A0A2M8WST7_9MICO</name>
<feature type="domain" description="HTH marR-type" evidence="5">
    <location>
        <begin position="37"/>
        <end position="165"/>
    </location>
</feature>
<dbReference type="PROSITE" id="PS01117">
    <property type="entry name" value="HTH_MARR_1"/>
    <property type="match status" value="1"/>
</dbReference>
<comment type="caution">
    <text evidence="6">The sequence shown here is derived from an EMBL/GenBank/DDBJ whole genome shotgun (WGS) entry which is preliminary data.</text>
</comment>
<evidence type="ECO:0000256" key="1">
    <source>
        <dbReference type="ARBA" id="ARBA00023015"/>
    </source>
</evidence>
<evidence type="ECO:0000256" key="4">
    <source>
        <dbReference type="SAM" id="MobiDB-lite"/>
    </source>
</evidence>
<feature type="compositionally biased region" description="Pro residues" evidence="4">
    <location>
        <begin position="1"/>
        <end position="10"/>
    </location>
</feature>
<gene>
    <name evidence="6" type="ORF">CLV34_1494</name>
</gene>
<dbReference type="Proteomes" id="UP000231586">
    <property type="component" value="Unassembled WGS sequence"/>
</dbReference>
<dbReference type="InterPro" id="IPR023187">
    <property type="entry name" value="Tscrpt_reg_MarR-type_CS"/>
</dbReference>
<dbReference type="GO" id="GO:0003700">
    <property type="term" value="F:DNA-binding transcription factor activity"/>
    <property type="evidence" value="ECO:0007669"/>
    <property type="project" value="InterPro"/>
</dbReference>
<dbReference type="AlphaFoldDB" id="A0A2M8WST7"/>
<evidence type="ECO:0000259" key="5">
    <source>
        <dbReference type="PROSITE" id="PS50995"/>
    </source>
</evidence>
<keyword evidence="3" id="KW-0804">Transcription</keyword>
<sequence length="169" mass="18103">MLRIMPPPASPATAVPDDSSTSAAPAPERPAVAQTPAAELRVALLRTTRRLKQQRGAAGLSDGQHAVLVEVCRRGPSTPGALAEHERISAPSMTRILNGLVELGLVRKDADPQDGRQVLVDLTDAGRDELAATRRARDAWLADQLDRLDAADRETLRRAAEILVEVAAR</sequence>
<dbReference type="SUPFAM" id="SSF46785">
    <property type="entry name" value="Winged helix' DNA-binding domain"/>
    <property type="match status" value="1"/>
</dbReference>
<dbReference type="InterPro" id="IPR036390">
    <property type="entry name" value="WH_DNA-bd_sf"/>
</dbReference>
<keyword evidence="1" id="KW-0805">Transcription regulation</keyword>
<evidence type="ECO:0000313" key="6">
    <source>
        <dbReference type="EMBL" id="PJI94011.1"/>
    </source>
</evidence>
<organism evidence="6 7">
    <name type="scientific">Luteimicrobium subarcticum</name>
    <dbReference type="NCBI Taxonomy" id="620910"/>
    <lineage>
        <taxon>Bacteria</taxon>
        <taxon>Bacillati</taxon>
        <taxon>Actinomycetota</taxon>
        <taxon>Actinomycetes</taxon>
        <taxon>Micrococcales</taxon>
        <taxon>Luteimicrobium</taxon>
    </lineage>
</organism>
<dbReference type="PANTHER" id="PTHR39515">
    <property type="entry name" value="CONSERVED PROTEIN"/>
    <property type="match status" value="1"/>
</dbReference>
<dbReference type="Gene3D" id="1.10.10.10">
    <property type="entry name" value="Winged helix-like DNA-binding domain superfamily/Winged helix DNA-binding domain"/>
    <property type="match status" value="1"/>
</dbReference>
<dbReference type="InterPro" id="IPR052526">
    <property type="entry name" value="HTH-type_Bedaq_tolerance"/>
</dbReference>
<proteinExistence type="predicted"/>
<keyword evidence="2 6" id="KW-0238">DNA-binding</keyword>
<reference evidence="6 7" key="1">
    <citation type="submission" date="2017-11" db="EMBL/GenBank/DDBJ databases">
        <title>Genomic Encyclopedia of Archaeal and Bacterial Type Strains, Phase II (KMG-II): From Individual Species to Whole Genera.</title>
        <authorList>
            <person name="Goeker M."/>
        </authorList>
    </citation>
    <scope>NUCLEOTIDE SEQUENCE [LARGE SCALE GENOMIC DNA]</scope>
    <source>
        <strain evidence="6 7">DSM 22413</strain>
    </source>
</reference>
<dbReference type="InterPro" id="IPR036388">
    <property type="entry name" value="WH-like_DNA-bd_sf"/>
</dbReference>
<dbReference type="EMBL" id="PGTZ01000007">
    <property type="protein sequence ID" value="PJI94011.1"/>
    <property type="molecule type" value="Genomic_DNA"/>
</dbReference>
<dbReference type="InterPro" id="IPR000835">
    <property type="entry name" value="HTH_MarR-typ"/>
</dbReference>
<evidence type="ECO:0000256" key="2">
    <source>
        <dbReference type="ARBA" id="ARBA00023125"/>
    </source>
</evidence>
<dbReference type="PROSITE" id="PS50995">
    <property type="entry name" value="HTH_MARR_2"/>
    <property type="match status" value="1"/>
</dbReference>
<protein>
    <submittedName>
        <fullName evidence="6">DNA-binding MarR family transcriptional regulator</fullName>
    </submittedName>
</protein>
<dbReference type="Pfam" id="PF12802">
    <property type="entry name" value="MarR_2"/>
    <property type="match status" value="1"/>
</dbReference>
<dbReference type="SMART" id="SM00347">
    <property type="entry name" value="HTH_MARR"/>
    <property type="match status" value="1"/>
</dbReference>
<evidence type="ECO:0000313" key="7">
    <source>
        <dbReference type="Proteomes" id="UP000231586"/>
    </source>
</evidence>
<accession>A0A2M8WST7</accession>
<evidence type="ECO:0000256" key="3">
    <source>
        <dbReference type="ARBA" id="ARBA00023163"/>
    </source>
</evidence>
<dbReference type="GO" id="GO:0003677">
    <property type="term" value="F:DNA binding"/>
    <property type="evidence" value="ECO:0007669"/>
    <property type="project" value="UniProtKB-KW"/>
</dbReference>
<dbReference type="PANTHER" id="PTHR39515:SF2">
    <property type="entry name" value="HTH-TYPE TRANSCRIPTIONAL REGULATOR RV0880"/>
    <property type="match status" value="1"/>
</dbReference>